<dbReference type="AlphaFoldDB" id="A0A6L6L5H0"/>
<proteinExistence type="predicted"/>
<dbReference type="RefSeq" id="WP_015560147.1">
    <property type="nucleotide sequence ID" value="NZ_CP097279.1"/>
</dbReference>
<organism evidence="1 2">
    <name type="scientific">Roseburia intestinalis</name>
    <dbReference type="NCBI Taxonomy" id="166486"/>
    <lineage>
        <taxon>Bacteria</taxon>
        <taxon>Bacillati</taxon>
        <taxon>Bacillota</taxon>
        <taxon>Clostridia</taxon>
        <taxon>Lachnospirales</taxon>
        <taxon>Lachnospiraceae</taxon>
        <taxon>Roseburia</taxon>
    </lineage>
</organism>
<dbReference type="EMBL" id="WNAJ01000005">
    <property type="protein sequence ID" value="MTR84622.1"/>
    <property type="molecule type" value="Genomic_DNA"/>
</dbReference>
<comment type="caution">
    <text evidence="1">The sequence shown here is derived from an EMBL/GenBank/DDBJ whole genome shotgun (WGS) entry which is preliminary data.</text>
</comment>
<name>A0A6L6L5H0_9FIRM</name>
<sequence length="124" mass="14315">MKEIKCLEANKYQDSNYEKYENGIYRKDNLFFVTLSFIQEPELGEGKDASSISQYPLEDLLDKFGVYISDFYKSENDAGKDTCYLEFASSDAKDIINLLTIINKHVYNRNVIIDGEETVTLIIE</sequence>
<gene>
    <name evidence="1" type="ORF">GMD50_06005</name>
</gene>
<dbReference type="Proteomes" id="UP000478483">
    <property type="component" value="Unassembled WGS sequence"/>
</dbReference>
<evidence type="ECO:0000313" key="1">
    <source>
        <dbReference type="EMBL" id="MTR84622.1"/>
    </source>
</evidence>
<evidence type="ECO:0000313" key="2">
    <source>
        <dbReference type="Proteomes" id="UP000478483"/>
    </source>
</evidence>
<reference evidence="1 2" key="1">
    <citation type="journal article" date="2019" name="Nat. Med.">
        <title>A library of human gut bacterial isolates paired with longitudinal multiomics data enables mechanistic microbiome research.</title>
        <authorList>
            <person name="Poyet M."/>
            <person name="Groussin M."/>
            <person name="Gibbons S.M."/>
            <person name="Avila-Pacheco J."/>
            <person name="Jiang X."/>
            <person name="Kearney S.M."/>
            <person name="Perrotta A.R."/>
            <person name="Berdy B."/>
            <person name="Zhao S."/>
            <person name="Lieberman T.D."/>
            <person name="Swanson P.K."/>
            <person name="Smith M."/>
            <person name="Roesemann S."/>
            <person name="Alexander J.E."/>
            <person name="Rich S.A."/>
            <person name="Livny J."/>
            <person name="Vlamakis H."/>
            <person name="Clish C."/>
            <person name="Bullock K."/>
            <person name="Deik A."/>
            <person name="Scott J."/>
            <person name="Pierce K.A."/>
            <person name="Xavier R.J."/>
            <person name="Alm E.J."/>
        </authorList>
    </citation>
    <scope>NUCLEOTIDE SEQUENCE [LARGE SCALE GENOMIC DNA]</scope>
    <source>
        <strain evidence="1 2">BIOML-A1</strain>
    </source>
</reference>
<accession>A0A6L6L5H0</accession>
<protein>
    <submittedName>
        <fullName evidence="1">Uncharacterized protein</fullName>
    </submittedName>
</protein>